<dbReference type="EMBL" id="JBFOLJ010000022">
    <property type="protein sequence ID" value="KAL2459485.1"/>
    <property type="molecule type" value="Genomic_DNA"/>
</dbReference>
<organism evidence="1 2">
    <name type="scientific">Forsythia ovata</name>
    <dbReference type="NCBI Taxonomy" id="205694"/>
    <lineage>
        <taxon>Eukaryota</taxon>
        <taxon>Viridiplantae</taxon>
        <taxon>Streptophyta</taxon>
        <taxon>Embryophyta</taxon>
        <taxon>Tracheophyta</taxon>
        <taxon>Spermatophyta</taxon>
        <taxon>Magnoliopsida</taxon>
        <taxon>eudicotyledons</taxon>
        <taxon>Gunneridae</taxon>
        <taxon>Pentapetalae</taxon>
        <taxon>asterids</taxon>
        <taxon>lamiids</taxon>
        <taxon>Lamiales</taxon>
        <taxon>Oleaceae</taxon>
        <taxon>Forsythieae</taxon>
        <taxon>Forsythia</taxon>
    </lineage>
</organism>
<gene>
    <name evidence="1" type="ORF">Fot_54734</name>
</gene>
<comment type="caution">
    <text evidence="1">The sequence shown here is derived from an EMBL/GenBank/DDBJ whole genome shotgun (WGS) entry which is preliminary data.</text>
</comment>
<accession>A0ABD1P6I5</accession>
<sequence length="129" mass="14863">MLMEFSKTERCMRGFLEMMKSSRNYEGGEFKFLKNVLNYCISNLVGLTPLLRSLISKACPKESSELLLIISLFQYNYPEMVARKVINLGIVLTLNPTSSFTMYFNRDVVAKSVRKFMLEQEGEPLKLKA</sequence>
<reference evidence="2" key="1">
    <citation type="submission" date="2024-07" db="EMBL/GenBank/DDBJ databases">
        <title>Two chromosome-level genome assemblies of Korean endemic species Abeliophyllum distichum and Forsythia ovata (Oleaceae).</title>
        <authorList>
            <person name="Jang H."/>
        </authorList>
    </citation>
    <scope>NUCLEOTIDE SEQUENCE [LARGE SCALE GENOMIC DNA]</scope>
</reference>
<evidence type="ECO:0000313" key="1">
    <source>
        <dbReference type="EMBL" id="KAL2459485.1"/>
    </source>
</evidence>
<dbReference type="AlphaFoldDB" id="A0ABD1P6I5"/>
<name>A0ABD1P6I5_9LAMI</name>
<evidence type="ECO:0000313" key="2">
    <source>
        <dbReference type="Proteomes" id="UP001604277"/>
    </source>
</evidence>
<dbReference type="Proteomes" id="UP001604277">
    <property type="component" value="Unassembled WGS sequence"/>
</dbReference>
<proteinExistence type="predicted"/>
<keyword evidence="2" id="KW-1185">Reference proteome</keyword>
<protein>
    <submittedName>
        <fullName evidence="1">Uncharacterized protein</fullName>
    </submittedName>
</protein>